<keyword evidence="5" id="KW-1185">Reference proteome</keyword>
<dbReference type="GO" id="GO:0007091">
    <property type="term" value="P:metaphase/anaphase transition of mitotic cell cycle"/>
    <property type="evidence" value="ECO:0007669"/>
    <property type="project" value="TreeGrafter"/>
</dbReference>
<evidence type="ECO:0000313" key="5">
    <source>
        <dbReference type="Proteomes" id="UP000245383"/>
    </source>
</evidence>
<dbReference type="AlphaFoldDB" id="A0A2T9YTD4"/>
<protein>
    <recommendedName>
        <fullName evidence="6">Cdc23 domain-containing protein</fullName>
    </recommendedName>
</protein>
<dbReference type="GO" id="GO:0016567">
    <property type="term" value="P:protein ubiquitination"/>
    <property type="evidence" value="ECO:0007669"/>
    <property type="project" value="TreeGrafter"/>
</dbReference>
<evidence type="ECO:0000256" key="1">
    <source>
        <dbReference type="ARBA" id="ARBA00022803"/>
    </source>
</evidence>
<organism evidence="4 5">
    <name type="scientific">Smittium simulii</name>
    <dbReference type="NCBI Taxonomy" id="133385"/>
    <lineage>
        <taxon>Eukaryota</taxon>
        <taxon>Fungi</taxon>
        <taxon>Fungi incertae sedis</taxon>
        <taxon>Zoopagomycota</taxon>
        <taxon>Kickxellomycotina</taxon>
        <taxon>Harpellomycetes</taxon>
        <taxon>Harpellales</taxon>
        <taxon>Legeriomycetaceae</taxon>
        <taxon>Smittium</taxon>
    </lineage>
</organism>
<dbReference type="EMBL" id="MBFR01000052">
    <property type="protein sequence ID" value="PVU95579.1"/>
    <property type="molecule type" value="Genomic_DNA"/>
</dbReference>
<dbReference type="PANTHER" id="PTHR12558">
    <property type="entry name" value="CELL DIVISION CYCLE 16,23,27"/>
    <property type="match status" value="1"/>
</dbReference>
<dbReference type="STRING" id="133385.A0A2T9YTD4"/>
<dbReference type="InterPro" id="IPR011990">
    <property type="entry name" value="TPR-like_helical_dom_sf"/>
</dbReference>
<dbReference type="GO" id="GO:0031145">
    <property type="term" value="P:anaphase-promoting complex-dependent catabolic process"/>
    <property type="evidence" value="ECO:0007669"/>
    <property type="project" value="TreeGrafter"/>
</dbReference>
<evidence type="ECO:0000256" key="3">
    <source>
        <dbReference type="PROSITE-ProRule" id="PRU00339"/>
    </source>
</evidence>
<comment type="similarity">
    <text evidence="2">Belongs to the APC3/CDC27 family.</text>
</comment>
<name>A0A2T9YTD4_9FUNG</name>
<proteinExistence type="inferred from homology"/>
<dbReference type="InterPro" id="IPR019734">
    <property type="entry name" value="TPR_rpt"/>
</dbReference>
<evidence type="ECO:0008006" key="6">
    <source>
        <dbReference type="Google" id="ProtNLM"/>
    </source>
</evidence>
<accession>A0A2T9YTD4</accession>
<dbReference type="OrthoDB" id="10248520at2759"/>
<reference evidence="4 5" key="1">
    <citation type="journal article" date="2018" name="MBio">
        <title>Comparative Genomics Reveals the Core Gene Toolbox for the Fungus-Insect Symbiosis.</title>
        <authorList>
            <person name="Wang Y."/>
            <person name="Stata M."/>
            <person name="Wang W."/>
            <person name="Stajich J.E."/>
            <person name="White M.M."/>
            <person name="Moncalvo J.M."/>
        </authorList>
    </citation>
    <scope>NUCLEOTIDE SEQUENCE [LARGE SCALE GENOMIC DNA]</scope>
    <source>
        <strain evidence="4 5">SWE-8-4</strain>
    </source>
</reference>
<dbReference type="GO" id="GO:0005680">
    <property type="term" value="C:anaphase-promoting complex"/>
    <property type="evidence" value="ECO:0007669"/>
    <property type="project" value="TreeGrafter"/>
</dbReference>
<keyword evidence="1 3" id="KW-0802">TPR repeat</keyword>
<evidence type="ECO:0000256" key="2">
    <source>
        <dbReference type="ARBA" id="ARBA00038210"/>
    </source>
</evidence>
<dbReference type="GO" id="GO:0051301">
    <property type="term" value="P:cell division"/>
    <property type="evidence" value="ECO:0007669"/>
    <property type="project" value="TreeGrafter"/>
</dbReference>
<dbReference type="PANTHER" id="PTHR12558:SF13">
    <property type="entry name" value="CELL DIVISION CYCLE PROTEIN 27 HOMOLOG"/>
    <property type="match status" value="1"/>
</dbReference>
<dbReference type="Pfam" id="PF13181">
    <property type="entry name" value="TPR_8"/>
    <property type="match status" value="2"/>
</dbReference>
<sequence>MSQSEQIRKFYEKLIHSSLRQLQLQDAIYYAEQLYLHYDTDINTILTDMYLDAKKSHEHQNIYKNNLQHSASTLMTDPAENNFFKNTLGISGLYWLSHCYWIQAKYESVYNLLSTPLQFIIENYYKNISADESILPQPPHAHNITSKKGCYDNCTINRILSSTLWIYANSCFKISKFYEAEKVVFHLKNQYKPKSKENSTSAITCDIELYPVPELESIYYLLGQICWKTNRHNISAEYYNLALVENPFCISAWRSLCQLRAGKESLDRLEKSFGAVKIKTKKKIRAGINTKIKKNSVSKKSPKITTKTVISSAFRTFAKPSFNKKRLKPLNQRNLTRIREILGDKTTKIPPNTSNKILESPGSVKKEKKRRIEAVPEQNSTLSINEDPMPLDDNRNYSNASTLDMDLSFVDYIVDINVKLCKIYMCSVEHVITEASTLYKEIKNTPVGGGHDCVLAMASVYHEYGDYEKAIELFNKISKSTFINQKGLDLYSSLLWQIKNKAEIVQLYWQVKSIEATKTVELYIIAANAYSLDKRHDLAVVMLYYALQVFESGVVFEKIENIDQDVDLRIKFQTELQIDADVLADSVLGYTSKVIAKCQDLESLKQVGYIYTLLGYEFTNYGTLDYAIRAFTASIRIYKYGYNPYYGIGVIYMRSEKLDLANYYLEQAYRLNSGNPMVNCCLGMIFEKQKYYISSYQYYKRAIIKAEPWVHTQFSTQVDSNGFVSFVLFKIANLYFKQGSFSRCQKILMKLLKTQTKERARFGIQNEEILFLLGQTLANMGKPAAAKMCLEESIADYKQSGMDTELQMFVRNVKMAITGLSTDTKTVVVGNGDSMNQHRKHVEQLTAQVINTVFT</sequence>
<dbReference type="PROSITE" id="PS50005">
    <property type="entry name" value="TPR"/>
    <property type="match status" value="1"/>
</dbReference>
<dbReference type="GO" id="GO:0005737">
    <property type="term" value="C:cytoplasm"/>
    <property type="evidence" value="ECO:0007669"/>
    <property type="project" value="TreeGrafter"/>
</dbReference>
<dbReference type="SUPFAM" id="SSF48452">
    <property type="entry name" value="TPR-like"/>
    <property type="match status" value="2"/>
</dbReference>
<evidence type="ECO:0000313" key="4">
    <source>
        <dbReference type="EMBL" id="PVU95579.1"/>
    </source>
</evidence>
<dbReference type="Gene3D" id="1.25.40.10">
    <property type="entry name" value="Tetratricopeptide repeat domain"/>
    <property type="match status" value="1"/>
</dbReference>
<feature type="repeat" description="TPR" evidence="3">
    <location>
        <begin position="642"/>
        <end position="675"/>
    </location>
</feature>
<comment type="caution">
    <text evidence="4">The sequence shown here is derived from an EMBL/GenBank/DDBJ whole genome shotgun (WGS) entry which is preliminary data.</text>
</comment>
<dbReference type="SMART" id="SM00028">
    <property type="entry name" value="TPR"/>
    <property type="match status" value="7"/>
</dbReference>
<dbReference type="Proteomes" id="UP000245383">
    <property type="component" value="Unassembled WGS sequence"/>
</dbReference>
<gene>
    <name evidence="4" type="ORF">BB561_001722</name>
</gene>